<gene>
    <name evidence="7" type="ORF">FGF68_07330</name>
</gene>
<protein>
    <submittedName>
        <fullName evidence="7">Glycine betaine ABC transporter substrate-binding protein</fullName>
    </submittedName>
</protein>
<dbReference type="SUPFAM" id="SSF53850">
    <property type="entry name" value="Periplasmic binding protein-like II"/>
    <property type="match status" value="1"/>
</dbReference>
<accession>A0A5C4RZH8</accession>
<evidence type="ECO:0000256" key="2">
    <source>
        <dbReference type="ARBA" id="ARBA00022448"/>
    </source>
</evidence>
<keyword evidence="3" id="KW-1003">Cell membrane</keyword>
<organism evidence="7 8">
    <name type="scientific">Prosthecochloris vibrioformis</name>
    <name type="common">Chlorobium vibrioforme</name>
    <dbReference type="NCBI Taxonomy" id="1098"/>
    <lineage>
        <taxon>Bacteria</taxon>
        <taxon>Pseudomonadati</taxon>
        <taxon>Chlorobiota</taxon>
        <taxon>Chlorobiia</taxon>
        <taxon>Chlorobiales</taxon>
        <taxon>Chlorobiaceae</taxon>
        <taxon>Prosthecochloris</taxon>
    </lineage>
</organism>
<dbReference type="Pfam" id="PF04069">
    <property type="entry name" value="OpuAC"/>
    <property type="match status" value="1"/>
</dbReference>
<comment type="subcellular location">
    <subcellularLocation>
        <location evidence="1">Cell membrane</location>
    </subcellularLocation>
</comment>
<evidence type="ECO:0000313" key="8">
    <source>
        <dbReference type="Proteomes" id="UP000309544"/>
    </source>
</evidence>
<dbReference type="PROSITE" id="PS51257">
    <property type="entry name" value="PROKAR_LIPOPROTEIN"/>
    <property type="match status" value="1"/>
</dbReference>
<keyword evidence="4" id="KW-0472">Membrane</keyword>
<dbReference type="CDD" id="cd13639">
    <property type="entry name" value="PBP2_OpuAC_like"/>
    <property type="match status" value="1"/>
</dbReference>
<dbReference type="GO" id="GO:0015871">
    <property type="term" value="P:choline transport"/>
    <property type="evidence" value="ECO:0007669"/>
    <property type="project" value="TreeGrafter"/>
</dbReference>
<evidence type="ECO:0000313" key="7">
    <source>
        <dbReference type="EMBL" id="TNJ36524.1"/>
    </source>
</evidence>
<dbReference type="EMBL" id="VDCI01000005">
    <property type="protein sequence ID" value="TNJ36524.1"/>
    <property type="molecule type" value="Genomic_DNA"/>
</dbReference>
<dbReference type="Gene3D" id="3.10.105.10">
    <property type="entry name" value="Dipeptide-binding Protein, Domain 3"/>
    <property type="match status" value="2"/>
</dbReference>
<dbReference type="GO" id="GO:0005275">
    <property type="term" value="F:amine transmembrane transporter activity"/>
    <property type="evidence" value="ECO:0007669"/>
    <property type="project" value="TreeGrafter"/>
</dbReference>
<dbReference type="RefSeq" id="WP_068865962.1">
    <property type="nucleotide sequence ID" value="NZ_VDCI01000005.1"/>
</dbReference>
<evidence type="ECO:0000256" key="3">
    <source>
        <dbReference type="ARBA" id="ARBA00022475"/>
    </source>
</evidence>
<dbReference type="Proteomes" id="UP000309544">
    <property type="component" value="Unassembled WGS sequence"/>
</dbReference>
<keyword evidence="5" id="KW-0732">Signal</keyword>
<dbReference type="InterPro" id="IPR007210">
    <property type="entry name" value="ABC_Gly_betaine_transp_sub-bd"/>
</dbReference>
<dbReference type="PANTHER" id="PTHR47737">
    <property type="entry name" value="GLYCINE BETAINE/PROLINE BETAINE TRANSPORT SYSTEM PERMEASE PROTEIN PROW"/>
    <property type="match status" value="1"/>
</dbReference>
<evidence type="ECO:0000256" key="4">
    <source>
        <dbReference type="ARBA" id="ARBA00023136"/>
    </source>
</evidence>
<evidence type="ECO:0000256" key="5">
    <source>
        <dbReference type="SAM" id="SignalP"/>
    </source>
</evidence>
<sequence length="300" mass="33136">MLTLSKTKQLFSLLCAAVLGSVFMLSGCSQSGTDPAEGEAKTADLVYVNWAEGVAYTHLAKEALEEKMGYQVTLTAADVGPAYTAVAQGDKDAFMETWLPVLHKDYLDKFSDDVIDLGHVYEGTQSGLAVPAYVTIDKISEIKSNAAKFDGKITGIDAGAGIMKTTEQLIKDYDLDVELLTSSGPAMTAALKNAVENKEWIVVTAWRPHWMFGRWDLKFLEQDEDKQVWKTGNIHIMGRKDLEEDKPELAAFLRNMSLTDAELADLMLKIEESDEDIETVANTWMQENEAVVNAWIPVGK</sequence>
<dbReference type="GO" id="GO:0043190">
    <property type="term" value="C:ATP-binding cassette (ABC) transporter complex"/>
    <property type="evidence" value="ECO:0007669"/>
    <property type="project" value="InterPro"/>
</dbReference>
<dbReference type="GO" id="GO:0015226">
    <property type="term" value="F:carnitine transmembrane transporter activity"/>
    <property type="evidence" value="ECO:0007669"/>
    <property type="project" value="TreeGrafter"/>
</dbReference>
<dbReference type="PANTHER" id="PTHR47737:SF1">
    <property type="entry name" value="GLYCINE BETAINE_PROLINE BETAINE TRANSPORT SYSTEM PERMEASE PROTEIN PROW"/>
    <property type="match status" value="1"/>
</dbReference>
<feature type="signal peptide" evidence="5">
    <location>
        <begin position="1"/>
        <end position="31"/>
    </location>
</feature>
<evidence type="ECO:0000259" key="6">
    <source>
        <dbReference type="Pfam" id="PF04069"/>
    </source>
</evidence>
<dbReference type="AlphaFoldDB" id="A0A5C4RZH8"/>
<keyword evidence="8" id="KW-1185">Reference proteome</keyword>
<proteinExistence type="predicted"/>
<feature type="domain" description="ABC-type glycine betaine transport system substrate-binding" evidence="6">
    <location>
        <begin position="45"/>
        <end position="287"/>
    </location>
</feature>
<dbReference type="Gene3D" id="3.40.190.100">
    <property type="entry name" value="Glycine betaine-binding periplasmic protein, domain 2"/>
    <property type="match status" value="1"/>
</dbReference>
<reference evidence="7 8" key="1">
    <citation type="submission" date="2019-05" db="EMBL/GenBank/DDBJ databases">
        <title>Draft Whole-Genome sequence of the green sulfur bacterium Prosthecochloris vibrioformis DSM 260.</title>
        <authorList>
            <person name="Meyer T.E."/>
            <person name="Kyndt J.A."/>
        </authorList>
    </citation>
    <scope>NUCLEOTIDE SEQUENCE [LARGE SCALE GENOMIC DNA]</scope>
    <source>
        <strain evidence="7 8">DSM 260</strain>
    </source>
</reference>
<keyword evidence="2" id="KW-0813">Transport</keyword>
<feature type="chain" id="PRO_5022849968" evidence="5">
    <location>
        <begin position="32"/>
        <end position="300"/>
    </location>
</feature>
<comment type="caution">
    <text evidence="7">The sequence shown here is derived from an EMBL/GenBank/DDBJ whole genome shotgun (WGS) entry which is preliminary data.</text>
</comment>
<name>A0A5C4RZH8_PROVB</name>
<evidence type="ECO:0000256" key="1">
    <source>
        <dbReference type="ARBA" id="ARBA00004236"/>
    </source>
</evidence>
<dbReference type="GO" id="GO:0031460">
    <property type="term" value="P:glycine betaine transport"/>
    <property type="evidence" value="ECO:0007669"/>
    <property type="project" value="TreeGrafter"/>
</dbReference>